<evidence type="ECO:0000313" key="2">
    <source>
        <dbReference type="EMBL" id="KAJ7751454.1"/>
    </source>
</evidence>
<keyword evidence="3" id="KW-1185">Reference proteome</keyword>
<dbReference type="SUPFAM" id="SSF54427">
    <property type="entry name" value="NTF2-like"/>
    <property type="match status" value="1"/>
</dbReference>
<feature type="chain" id="PRO_5042295737" description="SnoaL-like domain-containing protein" evidence="1">
    <location>
        <begin position="20"/>
        <end position="161"/>
    </location>
</feature>
<evidence type="ECO:0008006" key="4">
    <source>
        <dbReference type="Google" id="ProtNLM"/>
    </source>
</evidence>
<dbReference type="Gene3D" id="3.10.450.50">
    <property type="match status" value="1"/>
</dbReference>
<reference evidence="2" key="1">
    <citation type="submission" date="2023-03" db="EMBL/GenBank/DDBJ databases">
        <title>Massive genome expansion in bonnet fungi (Mycena s.s.) driven by repeated elements and novel gene families across ecological guilds.</title>
        <authorList>
            <consortium name="Lawrence Berkeley National Laboratory"/>
            <person name="Harder C.B."/>
            <person name="Miyauchi S."/>
            <person name="Viragh M."/>
            <person name="Kuo A."/>
            <person name="Thoen E."/>
            <person name="Andreopoulos B."/>
            <person name="Lu D."/>
            <person name="Skrede I."/>
            <person name="Drula E."/>
            <person name="Henrissat B."/>
            <person name="Morin E."/>
            <person name="Kohler A."/>
            <person name="Barry K."/>
            <person name="LaButti K."/>
            <person name="Morin E."/>
            <person name="Salamov A."/>
            <person name="Lipzen A."/>
            <person name="Mereny Z."/>
            <person name="Hegedus B."/>
            <person name="Baldrian P."/>
            <person name="Stursova M."/>
            <person name="Weitz H."/>
            <person name="Taylor A."/>
            <person name="Grigoriev I.V."/>
            <person name="Nagy L.G."/>
            <person name="Martin F."/>
            <person name="Kauserud H."/>
        </authorList>
    </citation>
    <scope>NUCLEOTIDE SEQUENCE</scope>
    <source>
        <strain evidence="2">CBHHK182m</strain>
    </source>
</reference>
<protein>
    <recommendedName>
        <fullName evidence="4">SnoaL-like domain-containing protein</fullName>
    </recommendedName>
</protein>
<dbReference type="InterPro" id="IPR032710">
    <property type="entry name" value="NTF2-like_dom_sf"/>
</dbReference>
<dbReference type="Proteomes" id="UP001215598">
    <property type="component" value="Unassembled WGS sequence"/>
</dbReference>
<keyword evidence="1" id="KW-0732">Signal</keyword>
<name>A0AAD7IXN4_9AGAR</name>
<proteinExistence type="predicted"/>
<feature type="signal peptide" evidence="1">
    <location>
        <begin position="1"/>
        <end position="19"/>
    </location>
</feature>
<evidence type="ECO:0000313" key="3">
    <source>
        <dbReference type="Proteomes" id="UP001215598"/>
    </source>
</evidence>
<sequence>MRTSTTLLTALAAISPAFCKPAAPPSVNATLTTCVQHPASPPEQQEIFERYAELLYIKRTPTPAYVYIASNEIQHNPNLLDGAAASFAIVNSIFTNSSNGVEVLQQTFQAPFGWVHWRLDGFYPTPASVVDIYRFEGACIVEHWDTIQQVPTDAINPHPLF</sequence>
<organism evidence="2 3">
    <name type="scientific">Mycena metata</name>
    <dbReference type="NCBI Taxonomy" id="1033252"/>
    <lineage>
        <taxon>Eukaryota</taxon>
        <taxon>Fungi</taxon>
        <taxon>Dikarya</taxon>
        <taxon>Basidiomycota</taxon>
        <taxon>Agaricomycotina</taxon>
        <taxon>Agaricomycetes</taxon>
        <taxon>Agaricomycetidae</taxon>
        <taxon>Agaricales</taxon>
        <taxon>Marasmiineae</taxon>
        <taxon>Mycenaceae</taxon>
        <taxon>Mycena</taxon>
    </lineage>
</organism>
<dbReference type="EMBL" id="JARKIB010000062">
    <property type="protein sequence ID" value="KAJ7751454.1"/>
    <property type="molecule type" value="Genomic_DNA"/>
</dbReference>
<gene>
    <name evidence="2" type="ORF">B0H16DRAFT_1548533</name>
</gene>
<accession>A0AAD7IXN4</accession>
<dbReference type="AlphaFoldDB" id="A0AAD7IXN4"/>
<comment type="caution">
    <text evidence="2">The sequence shown here is derived from an EMBL/GenBank/DDBJ whole genome shotgun (WGS) entry which is preliminary data.</text>
</comment>
<evidence type="ECO:0000256" key="1">
    <source>
        <dbReference type="SAM" id="SignalP"/>
    </source>
</evidence>